<accession>A0A023WTV8</accession>
<keyword evidence="3" id="KW-0012">Acyltransferase</keyword>
<feature type="transmembrane region" description="Helical" evidence="1">
    <location>
        <begin position="193"/>
        <end position="212"/>
    </location>
</feature>
<dbReference type="PANTHER" id="PTHR23028:SF53">
    <property type="entry name" value="ACYL_TRANSF_3 DOMAIN-CONTAINING PROTEIN"/>
    <property type="match status" value="1"/>
</dbReference>
<dbReference type="Pfam" id="PF01757">
    <property type="entry name" value="Acyl_transf_3"/>
    <property type="match status" value="1"/>
</dbReference>
<proteinExistence type="predicted"/>
<protein>
    <submittedName>
        <fullName evidence="3">Acyltransferase</fullName>
    </submittedName>
</protein>
<feature type="transmembrane region" description="Helical" evidence="1">
    <location>
        <begin position="92"/>
        <end position="108"/>
    </location>
</feature>
<feature type="transmembrane region" description="Helical" evidence="1">
    <location>
        <begin position="281"/>
        <end position="303"/>
    </location>
</feature>
<sequence length="371" mass="41458">MSRLLGLDALRGVAALCVAYSHLIAKMKRDGHFDEVTGLLFSVSKMVLDVGKTSVLVLFALSGYFVVAALYKSRGRYERPIAAFAYQRFFRLFPLYWLSLFLGVMFPWDDPAKVFSPTVIAINATMLQGFVFVDNVIGLYWTLQIELTFYVLCILIFALRLGGSAKRDLLFLLAQYLFTLSLAFMRYKLDMKLPVALPLMLSVCFLGALWRSTDNGRAADTGRYARIAVGLFYLFLLPICVLAYSRDTGFGETWYRYCVSYGVGVTLFLGATRISGNKLRWLAPLGGVGYILFLSHPSVFAIAERLGFGAGDLALPGPLYIAAMLMVLTLFGFFVKRTLADPIQRYGDAVVSRRGRRISEHIALPVHQDAR</sequence>
<feature type="transmembrane region" description="Helical" evidence="1">
    <location>
        <begin position="169"/>
        <end position="187"/>
    </location>
</feature>
<feature type="transmembrane region" description="Helical" evidence="1">
    <location>
        <begin position="137"/>
        <end position="157"/>
    </location>
</feature>
<feature type="transmembrane region" description="Helical" evidence="1">
    <location>
        <begin position="254"/>
        <end position="274"/>
    </location>
</feature>
<dbReference type="KEGG" id="pstu:UIB01_14525"/>
<keyword evidence="1" id="KW-0472">Membrane</keyword>
<dbReference type="AlphaFoldDB" id="A0A023WTV8"/>
<evidence type="ECO:0000313" key="3">
    <source>
        <dbReference type="EMBL" id="AHY43627.1"/>
    </source>
</evidence>
<feature type="domain" description="Acyltransferase 3" evidence="2">
    <location>
        <begin position="5"/>
        <end position="331"/>
    </location>
</feature>
<name>A0A023WTV8_STUST</name>
<evidence type="ECO:0000259" key="2">
    <source>
        <dbReference type="Pfam" id="PF01757"/>
    </source>
</evidence>
<dbReference type="InterPro" id="IPR050879">
    <property type="entry name" value="Acyltransferase_3"/>
</dbReference>
<feature type="transmembrane region" description="Helical" evidence="1">
    <location>
        <begin position="224"/>
        <end position="242"/>
    </location>
</feature>
<dbReference type="EMBL" id="CP007509">
    <property type="protein sequence ID" value="AHY43627.1"/>
    <property type="molecule type" value="Genomic_DNA"/>
</dbReference>
<dbReference type="GO" id="GO:0016747">
    <property type="term" value="F:acyltransferase activity, transferring groups other than amino-acyl groups"/>
    <property type="evidence" value="ECO:0007669"/>
    <property type="project" value="InterPro"/>
</dbReference>
<feature type="transmembrane region" description="Helical" evidence="1">
    <location>
        <begin position="53"/>
        <end position="71"/>
    </location>
</feature>
<dbReference type="Proteomes" id="UP000025238">
    <property type="component" value="Chromosome"/>
</dbReference>
<dbReference type="PATRIC" id="fig|316.97.peg.2905"/>
<gene>
    <name evidence="3" type="ORF">UIB01_14525</name>
</gene>
<dbReference type="GO" id="GO:0016020">
    <property type="term" value="C:membrane"/>
    <property type="evidence" value="ECO:0007669"/>
    <property type="project" value="TreeGrafter"/>
</dbReference>
<keyword evidence="1" id="KW-0812">Transmembrane</keyword>
<dbReference type="PANTHER" id="PTHR23028">
    <property type="entry name" value="ACETYLTRANSFERASE"/>
    <property type="match status" value="1"/>
</dbReference>
<feature type="transmembrane region" description="Helical" evidence="1">
    <location>
        <begin position="315"/>
        <end position="335"/>
    </location>
</feature>
<keyword evidence="1" id="KW-1133">Transmembrane helix</keyword>
<dbReference type="OrthoDB" id="9767863at2"/>
<keyword evidence="3" id="KW-0808">Transferase</keyword>
<organism evidence="3 4">
    <name type="scientific">Stutzerimonas stutzeri</name>
    <name type="common">Pseudomonas stutzeri</name>
    <dbReference type="NCBI Taxonomy" id="316"/>
    <lineage>
        <taxon>Bacteria</taxon>
        <taxon>Pseudomonadati</taxon>
        <taxon>Pseudomonadota</taxon>
        <taxon>Gammaproteobacteria</taxon>
        <taxon>Pseudomonadales</taxon>
        <taxon>Pseudomonadaceae</taxon>
        <taxon>Stutzerimonas</taxon>
    </lineage>
</organism>
<reference evidence="3 4" key="1">
    <citation type="submission" date="2014-03" db="EMBL/GenBank/DDBJ databases">
        <title>Complete genome sequence of Pseudomonas stutzeri 19SMN4.</title>
        <authorList>
            <person name="Brunet-Galmes I."/>
            <person name="Nogales B."/>
            <person name="Busquets A."/>
            <person name="Pena A."/>
            <person name="Gomila M."/>
            <person name="Garcia-Valdes E."/>
            <person name="Lalucat J."/>
            <person name="Bennasar A."/>
            <person name="Bosch R."/>
        </authorList>
    </citation>
    <scope>NUCLEOTIDE SEQUENCE [LARGE SCALE GENOMIC DNA]</scope>
    <source>
        <strain evidence="3 4">19SMN4</strain>
    </source>
</reference>
<dbReference type="GO" id="GO:0000271">
    <property type="term" value="P:polysaccharide biosynthetic process"/>
    <property type="evidence" value="ECO:0007669"/>
    <property type="project" value="TreeGrafter"/>
</dbReference>
<evidence type="ECO:0000256" key="1">
    <source>
        <dbReference type="SAM" id="Phobius"/>
    </source>
</evidence>
<evidence type="ECO:0000313" key="4">
    <source>
        <dbReference type="Proteomes" id="UP000025238"/>
    </source>
</evidence>
<dbReference type="InterPro" id="IPR002656">
    <property type="entry name" value="Acyl_transf_3_dom"/>
</dbReference>